<gene>
    <name evidence="1" type="ORF">PR048_004738</name>
</gene>
<organism evidence="1 2">
    <name type="scientific">Dryococelus australis</name>
    <dbReference type="NCBI Taxonomy" id="614101"/>
    <lineage>
        <taxon>Eukaryota</taxon>
        <taxon>Metazoa</taxon>
        <taxon>Ecdysozoa</taxon>
        <taxon>Arthropoda</taxon>
        <taxon>Hexapoda</taxon>
        <taxon>Insecta</taxon>
        <taxon>Pterygota</taxon>
        <taxon>Neoptera</taxon>
        <taxon>Polyneoptera</taxon>
        <taxon>Phasmatodea</taxon>
        <taxon>Verophasmatodea</taxon>
        <taxon>Anareolatae</taxon>
        <taxon>Phasmatidae</taxon>
        <taxon>Eurycanthinae</taxon>
        <taxon>Dryococelus</taxon>
    </lineage>
</organism>
<keyword evidence="2" id="KW-1185">Reference proteome</keyword>
<dbReference type="EMBL" id="JARBHB010000002">
    <property type="protein sequence ID" value="KAJ8892158.1"/>
    <property type="molecule type" value="Genomic_DNA"/>
</dbReference>
<dbReference type="Proteomes" id="UP001159363">
    <property type="component" value="Chromosome 2"/>
</dbReference>
<protein>
    <submittedName>
        <fullName evidence="1">Uncharacterized protein</fullName>
    </submittedName>
</protein>
<proteinExistence type="predicted"/>
<name>A0ABQ9I677_9NEOP</name>
<reference evidence="1 2" key="1">
    <citation type="submission" date="2023-02" db="EMBL/GenBank/DDBJ databases">
        <title>LHISI_Scaffold_Assembly.</title>
        <authorList>
            <person name="Stuart O.P."/>
            <person name="Cleave R."/>
            <person name="Magrath M.J.L."/>
            <person name="Mikheyev A.S."/>
        </authorList>
    </citation>
    <scope>NUCLEOTIDE SEQUENCE [LARGE SCALE GENOMIC DNA]</scope>
    <source>
        <strain evidence="1">Daus_M_001</strain>
        <tissue evidence="1">Leg muscle</tissue>
    </source>
</reference>
<comment type="caution">
    <text evidence="1">The sequence shown here is derived from an EMBL/GenBank/DDBJ whole genome shotgun (WGS) entry which is preliminary data.</text>
</comment>
<sequence length="89" mass="10200">MANELRNHKIQLEKDSDSPVVLVMGADKAGKFDGNCLWMDNNGQEKCVEDYGIDPAEKLTEEERNRAVSVHFKNNVSFDGTRYEVRLPW</sequence>
<evidence type="ECO:0000313" key="2">
    <source>
        <dbReference type="Proteomes" id="UP001159363"/>
    </source>
</evidence>
<accession>A0ABQ9I677</accession>
<evidence type="ECO:0000313" key="1">
    <source>
        <dbReference type="EMBL" id="KAJ8892158.1"/>
    </source>
</evidence>